<evidence type="ECO:0000313" key="2">
    <source>
        <dbReference type="EMBL" id="GAU29758.1"/>
    </source>
</evidence>
<proteinExistence type="predicted"/>
<protein>
    <submittedName>
        <fullName evidence="2">Uncharacterized protein</fullName>
    </submittedName>
</protein>
<evidence type="ECO:0000256" key="1">
    <source>
        <dbReference type="SAM" id="Phobius"/>
    </source>
</evidence>
<dbReference type="AlphaFoldDB" id="A0A2Z6MDA0"/>
<dbReference type="Proteomes" id="UP000242715">
    <property type="component" value="Unassembled WGS sequence"/>
</dbReference>
<name>A0A2Z6MDA0_TRISU</name>
<organism evidence="2 3">
    <name type="scientific">Trifolium subterraneum</name>
    <name type="common">Subterranean clover</name>
    <dbReference type="NCBI Taxonomy" id="3900"/>
    <lineage>
        <taxon>Eukaryota</taxon>
        <taxon>Viridiplantae</taxon>
        <taxon>Streptophyta</taxon>
        <taxon>Embryophyta</taxon>
        <taxon>Tracheophyta</taxon>
        <taxon>Spermatophyta</taxon>
        <taxon>Magnoliopsida</taxon>
        <taxon>eudicotyledons</taxon>
        <taxon>Gunneridae</taxon>
        <taxon>Pentapetalae</taxon>
        <taxon>rosids</taxon>
        <taxon>fabids</taxon>
        <taxon>Fabales</taxon>
        <taxon>Fabaceae</taxon>
        <taxon>Papilionoideae</taxon>
        <taxon>50 kb inversion clade</taxon>
        <taxon>NPAAA clade</taxon>
        <taxon>Hologalegina</taxon>
        <taxon>IRL clade</taxon>
        <taxon>Trifolieae</taxon>
        <taxon>Trifolium</taxon>
    </lineage>
</organism>
<keyword evidence="1" id="KW-1133">Transmembrane helix</keyword>
<accession>A0A2Z6MDA0</accession>
<feature type="transmembrane region" description="Helical" evidence="1">
    <location>
        <begin position="61"/>
        <end position="84"/>
    </location>
</feature>
<reference evidence="3" key="1">
    <citation type="journal article" date="2017" name="Front. Plant Sci.">
        <title>Climate Clever Clovers: New Paradigm to Reduce the Environmental Footprint of Ruminants by Breeding Low Methanogenic Forages Utilizing Haplotype Variation.</title>
        <authorList>
            <person name="Kaur P."/>
            <person name="Appels R."/>
            <person name="Bayer P.E."/>
            <person name="Keeble-Gagnere G."/>
            <person name="Wang J."/>
            <person name="Hirakawa H."/>
            <person name="Shirasawa K."/>
            <person name="Vercoe P."/>
            <person name="Stefanova K."/>
            <person name="Durmic Z."/>
            <person name="Nichols P."/>
            <person name="Revell C."/>
            <person name="Isobe S.N."/>
            <person name="Edwards D."/>
            <person name="Erskine W."/>
        </authorList>
    </citation>
    <scope>NUCLEOTIDE SEQUENCE [LARGE SCALE GENOMIC DNA]</scope>
    <source>
        <strain evidence="3">cv. Daliak</strain>
    </source>
</reference>
<keyword evidence="3" id="KW-1185">Reference proteome</keyword>
<keyword evidence="1" id="KW-0472">Membrane</keyword>
<gene>
    <name evidence="2" type="ORF">TSUD_161630</name>
</gene>
<evidence type="ECO:0000313" key="3">
    <source>
        <dbReference type="Proteomes" id="UP000242715"/>
    </source>
</evidence>
<dbReference type="EMBL" id="DF973405">
    <property type="protein sequence ID" value="GAU29758.1"/>
    <property type="molecule type" value="Genomic_DNA"/>
</dbReference>
<sequence length="161" mass="17837">MSPVNILAKYKKKNFSGKDLLTIQGETASRGLPCKFHRGGMDVIGEGVVEDLVIRVHGVSVGALFSFFIGVFFSIHVALAALFLESAVTTIMDMGVERWKATLESYIPDVLRQVSLSNVMSNDILMSGSIHVRKVMEEFGSMKLKVDLLDNELTDRNEKLE</sequence>
<keyword evidence="1" id="KW-0812">Transmembrane</keyword>